<dbReference type="OrthoDB" id="4726568at2759"/>
<dbReference type="RefSeq" id="XP_045958708.1">
    <property type="nucleotide sequence ID" value="XM_046102795.1"/>
</dbReference>
<gene>
    <name evidence="2" type="ORF">BKA67DRAFT_565169</name>
</gene>
<reference evidence="2" key="1">
    <citation type="journal article" date="2021" name="Nat. Commun.">
        <title>Genetic determinants of endophytism in the Arabidopsis root mycobiome.</title>
        <authorList>
            <person name="Mesny F."/>
            <person name="Miyauchi S."/>
            <person name="Thiergart T."/>
            <person name="Pickel B."/>
            <person name="Atanasova L."/>
            <person name="Karlsson M."/>
            <person name="Huettel B."/>
            <person name="Barry K.W."/>
            <person name="Haridas S."/>
            <person name="Chen C."/>
            <person name="Bauer D."/>
            <person name="Andreopoulos W."/>
            <person name="Pangilinan J."/>
            <person name="LaButti K."/>
            <person name="Riley R."/>
            <person name="Lipzen A."/>
            <person name="Clum A."/>
            <person name="Drula E."/>
            <person name="Henrissat B."/>
            <person name="Kohler A."/>
            <person name="Grigoriev I.V."/>
            <person name="Martin F.M."/>
            <person name="Hacquard S."/>
        </authorList>
    </citation>
    <scope>NUCLEOTIDE SEQUENCE</scope>
    <source>
        <strain evidence="2">MPI-SDFR-AT-0073</strain>
    </source>
</reference>
<accession>A0A9P8ZXS8</accession>
<dbReference type="AlphaFoldDB" id="A0A9P8ZXS8"/>
<keyword evidence="3" id="KW-1185">Reference proteome</keyword>
<organism evidence="2 3">
    <name type="scientific">Truncatella angustata</name>
    <dbReference type="NCBI Taxonomy" id="152316"/>
    <lineage>
        <taxon>Eukaryota</taxon>
        <taxon>Fungi</taxon>
        <taxon>Dikarya</taxon>
        <taxon>Ascomycota</taxon>
        <taxon>Pezizomycotina</taxon>
        <taxon>Sordariomycetes</taxon>
        <taxon>Xylariomycetidae</taxon>
        <taxon>Amphisphaeriales</taxon>
        <taxon>Sporocadaceae</taxon>
        <taxon>Truncatella</taxon>
    </lineage>
</organism>
<comment type="caution">
    <text evidence="2">The sequence shown here is derived from an EMBL/GenBank/DDBJ whole genome shotgun (WGS) entry which is preliminary data.</text>
</comment>
<protein>
    <submittedName>
        <fullName evidence="2">Uncharacterized protein</fullName>
    </submittedName>
</protein>
<evidence type="ECO:0000313" key="3">
    <source>
        <dbReference type="Proteomes" id="UP000758603"/>
    </source>
</evidence>
<evidence type="ECO:0000256" key="1">
    <source>
        <dbReference type="SAM" id="SignalP"/>
    </source>
</evidence>
<dbReference type="EMBL" id="JAGPXC010000004">
    <property type="protein sequence ID" value="KAH6654438.1"/>
    <property type="molecule type" value="Genomic_DNA"/>
</dbReference>
<feature type="signal peptide" evidence="1">
    <location>
        <begin position="1"/>
        <end position="18"/>
    </location>
</feature>
<proteinExistence type="predicted"/>
<dbReference type="GeneID" id="70131687"/>
<sequence>MRTHTVIPVLALLEIGSAYSIGINSRNELAMPQTSAIALRAKADLAVHERQDVSLNIDCNKMVDQLVGFISQYPEYSARVLGIASGTTIAYNVCRLMDGQKCVNVAGTVGGTLSFAVFYGMMVQNPKDKGAQAVNTSRRRSRPGQDAGYGAWLRSQLESHIAARNMTFGSISEVATLDARDLAEPASYSLVIRGLTDSGNDDEVADHHLTLREDGAGSIKILPPRDTDDSDLVKRTSGSGFKITWAVSNRGDGLPESNGYKFLATQAANDWARRADTQDMGDYVGKFEFGEPGTLVFRIIPELAGFGQDYEDPTKCN</sequence>
<feature type="chain" id="PRO_5040310192" evidence="1">
    <location>
        <begin position="19"/>
        <end position="317"/>
    </location>
</feature>
<evidence type="ECO:0000313" key="2">
    <source>
        <dbReference type="EMBL" id="KAH6654438.1"/>
    </source>
</evidence>
<name>A0A9P8ZXS8_9PEZI</name>
<keyword evidence="1" id="KW-0732">Signal</keyword>
<dbReference type="Proteomes" id="UP000758603">
    <property type="component" value="Unassembled WGS sequence"/>
</dbReference>